<evidence type="ECO:0000313" key="2">
    <source>
        <dbReference type="Proteomes" id="UP000035722"/>
    </source>
</evidence>
<reference evidence="2" key="1">
    <citation type="journal article" date="2014" name="Genome Announc.">
        <title>Genome Sequence of Arthrobacter siccitolerans 4J27, a Xeroprotectant-Producing Desiccation-Tolerant Microorganism.</title>
        <authorList>
            <person name="Manzanera M."/>
            <person name="Santa-Cruz-Calvo L."/>
            <person name="Vilchez J.I."/>
            <person name="Garcia-Fontana C."/>
            <person name="Silva-Castro G.A."/>
            <person name="Calvo C."/>
            <person name="Gonzalez-Lopez J."/>
        </authorList>
    </citation>
    <scope>NUCLEOTIDE SEQUENCE [LARGE SCALE GENOMIC DNA]</scope>
    <source>
        <strain evidence="2">4J27</strain>
    </source>
</reference>
<dbReference type="EMBL" id="CAQI01000046">
    <property type="protein sequence ID" value="CCQ46995.1"/>
    <property type="molecule type" value="Genomic_DNA"/>
</dbReference>
<dbReference type="AlphaFoldDB" id="A0A024H4D0"/>
<proteinExistence type="predicted"/>
<dbReference type="STRING" id="861266.ARTSIC4J27_2972"/>
<accession>A0A024H4D0</accession>
<evidence type="ECO:0000313" key="1">
    <source>
        <dbReference type="EMBL" id="CCQ46995.1"/>
    </source>
</evidence>
<sequence>MSQAAARIIISKSCDVLHATPGFFAGFGTALVPVAGNADT</sequence>
<comment type="caution">
    <text evidence="1">The sequence shown here is derived from an EMBL/GenBank/DDBJ whole genome shotgun (WGS) entry which is preliminary data.</text>
</comment>
<protein>
    <submittedName>
        <fullName evidence="1">Uncharacterized protein</fullName>
    </submittedName>
</protein>
<dbReference type="Proteomes" id="UP000035722">
    <property type="component" value="Unassembled WGS sequence"/>
</dbReference>
<gene>
    <name evidence="1" type="ORF">ARTSIC4J27_2972</name>
</gene>
<keyword evidence="2" id="KW-1185">Reference proteome</keyword>
<name>A0A024H4D0_9MICC</name>
<organism evidence="1 2">
    <name type="scientific">Pseudarthrobacter siccitolerans</name>
    <dbReference type="NCBI Taxonomy" id="861266"/>
    <lineage>
        <taxon>Bacteria</taxon>
        <taxon>Bacillati</taxon>
        <taxon>Actinomycetota</taxon>
        <taxon>Actinomycetes</taxon>
        <taxon>Micrococcales</taxon>
        <taxon>Micrococcaceae</taxon>
        <taxon>Pseudarthrobacter</taxon>
    </lineage>
</organism>